<dbReference type="Gene3D" id="1.20.1250.20">
    <property type="entry name" value="MFS general substrate transporter like domains"/>
    <property type="match status" value="2"/>
</dbReference>
<sequence length="570" mass="60828">MEHHTSQTIRTPGDQELPENNIISSGNAVNSSPQDQEKQSSSGSTNDLEPEWLTGLPLLTLMVALSIVMFLALLDGSIIGTATPRITSDFHSLGDIGWYGSAYQLASAAVQPLTGKIYVMLDQKWTFICFFAIFELGSLLCGVATSSNMLIVGRAVAGLGVAGLQSGGLTIIASAVPIHRRATMNGILVGLSQLGSVMGPLIGGAFTSYSTWRWCFYINLPFAVLVAPAMWYVRIPTIKASHTEGGKPAAGLSRAKSLLHHLDMLGFVLLTSFAIELLLALQWGGSTYPWDSSMVIGLLCGAVVTLAVFLFWQQRLGDNAMIPFSIVSQTVVWCGCIVYGFLMAALFLRTYYVPIYFQSVMGASAILSGVYTLPNILSQLGAAILSGVLVERFGYYLPWSVASAIITSIAAGLMSTFGVGTSVGEWIGYQIMFGAGCGMGIQMPILAVQHSLPAQKIPIAIATLIFAQNMISAIWLTIANTIFNNSLRTLLPDYAPSINPQTVIDAGATGIRDAVSDGQVLHQVLSAYSEAIDNTFYISAASLAVTLCFVWGIGWKDIRKKGDSISTAVA</sequence>
<protein>
    <submittedName>
        <fullName evidence="10">Major facilitator superfamily domain-containing protein</fullName>
    </submittedName>
</protein>
<dbReference type="Pfam" id="PF07690">
    <property type="entry name" value="MFS_1"/>
    <property type="match status" value="1"/>
</dbReference>
<feature type="transmembrane region" description="Helical" evidence="8">
    <location>
        <begin position="188"/>
        <end position="210"/>
    </location>
</feature>
<dbReference type="CDD" id="cd17502">
    <property type="entry name" value="MFS_Azr1_MDR_like"/>
    <property type="match status" value="1"/>
</dbReference>
<name>A0A8K0WKE9_9HYPO</name>
<feature type="transmembrane region" description="Helical" evidence="8">
    <location>
        <begin position="216"/>
        <end position="233"/>
    </location>
</feature>
<gene>
    <name evidence="10" type="ORF">B0I35DRAFT_180671</name>
</gene>
<dbReference type="SUPFAM" id="SSF103473">
    <property type="entry name" value="MFS general substrate transporter"/>
    <property type="match status" value="1"/>
</dbReference>
<dbReference type="OrthoDB" id="10021397at2759"/>
<comment type="subcellular location">
    <subcellularLocation>
        <location evidence="1">Membrane</location>
        <topology evidence="1">Multi-pass membrane protein</topology>
    </subcellularLocation>
</comment>
<dbReference type="PROSITE" id="PS50850">
    <property type="entry name" value="MFS"/>
    <property type="match status" value="1"/>
</dbReference>
<feature type="transmembrane region" description="Helical" evidence="8">
    <location>
        <begin position="151"/>
        <end position="176"/>
    </location>
</feature>
<comment type="caution">
    <text evidence="10">The sequence shown here is derived from an EMBL/GenBank/DDBJ whole genome shotgun (WGS) entry which is preliminary data.</text>
</comment>
<evidence type="ECO:0000256" key="4">
    <source>
        <dbReference type="ARBA" id="ARBA00022692"/>
    </source>
</evidence>
<feature type="transmembrane region" description="Helical" evidence="8">
    <location>
        <begin position="324"/>
        <end position="347"/>
    </location>
</feature>
<keyword evidence="4 8" id="KW-0812">Transmembrane</keyword>
<evidence type="ECO:0000256" key="7">
    <source>
        <dbReference type="SAM" id="MobiDB-lite"/>
    </source>
</evidence>
<feature type="compositionally biased region" description="Polar residues" evidence="7">
    <location>
        <begin position="21"/>
        <end position="47"/>
    </location>
</feature>
<proteinExistence type="inferred from homology"/>
<dbReference type="InterPro" id="IPR020846">
    <property type="entry name" value="MFS_dom"/>
</dbReference>
<feature type="transmembrane region" description="Helical" evidence="8">
    <location>
        <begin position="262"/>
        <end position="281"/>
    </location>
</feature>
<organism evidence="10 11">
    <name type="scientific">Stachybotrys elegans</name>
    <dbReference type="NCBI Taxonomy" id="80388"/>
    <lineage>
        <taxon>Eukaryota</taxon>
        <taxon>Fungi</taxon>
        <taxon>Dikarya</taxon>
        <taxon>Ascomycota</taxon>
        <taxon>Pezizomycotina</taxon>
        <taxon>Sordariomycetes</taxon>
        <taxon>Hypocreomycetidae</taxon>
        <taxon>Hypocreales</taxon>
        <taxon>Stachybotryaceae</taxon>
        <taxon>Stachybotrys</taxon>
    </lineage>
</organism>
<feature type="transmembrane region" description="Helical" evidence="8">
    <location>
        <begin position="52"/>
        <end position="74"/>
    </location>
</feature>
<keyword evidence="5 8" id="KW-1133">Transmembrane helix</keyword>
<dbReference type="Proteomes" id="UP000813444">
    <property type="component" value="Unassembled WGS sequence"/>
</dbReference>
<feature type="transmembrane region" description="Helical" evidence="8">
    <location>
        <begin position="125"/>
        <end position="145"/>
    </location>
</feature>
<evidence type="ECO:0000256" key="3">
    <source>
        <dbReference type="ARBA" id="ARBA00022448"/>
    </source>
</evidence>
<dbReference type="InterPro" id="IPR011701">
    <property type="entry name" value="MFS"/>
</dbReference>
<evidence type="ECO:0000313" key="11">
    <source>
        <dbReference type="Proteomes" id="UP000813444"/>
    </source>
</evidence>
<dbReference type="PANTHER" id="PTHR23501">
    <property type="entry name" value="MAJOR FACILITATOR SUPERFAMILY"/>
    <property type="match status" value="1"/>
</dbReference>
<keyword evidence="6 8" id="KW-0472">Membrane</keyword>
<accession>A0A8K0WKE9</accession>
<keyword evidence="11" id="KW-1185">Reference proteome</keyword>
<reference evidence="10" key="1">
    <citation type="journal article" date="2021" name="Nat. Commun.">
        <title>Genetic determinants of endophytism in the Arabidopsis root mycobiome.</title>
        <authorList>
            <person name="Mesny F."/>
            <person name="Miyauchi S."/>
            <person name="Thiergart T."/>
            <person name="Pickel B."/>
            <person name="Atanasova L."/>
            <person name="Karlsson M."/>
            <person name="Huettel B."/>
            <person name="Barry K.W."/>
            <person name="Haridas S."/>
            <person name="Chen C."/>
            <person name="Bauer D."/>
            <person name="Andreopoulos W."/>
            <person name="Pangilinan J."/>
            <person name="LaButti K."/>
            <person name="Riley R."/>
            <person name="Lipzen A."/>
            <person name="Clum A."/>
            <person name="Drula E."/>
            <person name="Henrissat B."/>
            <person name="Kohler A."/>
            <person name="Grigoriev I.V."/>
            <person name="Martin F.M."/>
            <person name="Hacquard S."/>
        </authorList>
    </citation>
    <scope>NUCLEOTIDE SEQUENCE</scope>
    <source>
        <strain evidence="10">MPI-CAGE-CH-0235</strain>
    </source>
</reference>
<dbReference type="PANTHER" id="PTHR23501:SF193">
    <property type="entry name" value="MULTIDRUG TRANSPORTER, PUTATIVE (AFU_ORTHOLOGUE AFUA_8G00940)-RELATED"/>
    <property type="match status" value="1"/>
</dbReference>
<dbReference type="GO" id="GO:0022857">
    <property type="term" value="F:transmembrane transporter activity"/>
    <property type="evidence" value="ECO:0007669"/>
    <property type="project" value="InterPro"/>
</dbReference>
<evidence type="ECO:0000256" key="8">
    <source>
        <dbReference type="SAM" id="Phobius"/>
    </source>
</evidence>
<feature type="transmembrane region" description="Helical" evidence="8">
    <location>
        <begin position="393"/>
        <end position="414"/>
    </location>
</feature>
<feature type="transmembrane region" description="Helical" evidence="8">
    <location>
        <begin position="459"/>
        <end position="483"/>
    </location>
</feature>
<dbReference type="PRINTS" id="PR01036">
    <property type="entry name" value="TCRTETB"/>
</dbReference>
<feature type="transmembrane region" description="Helical" evidence="8">
    <location>
        <begin position="536"/>
        <end position="555"/>
    </location>
</feature>
<dbReference type="GO" id="GO:0005886">
    <property type="term" value="C:plasma membrane"/>
    <property type="evidence" value="ECO:0007669"/>
    <property type="project" value="TreeGrafter"/>
</dbReference>
<keyword evidence="3" id="KW-0813">Transport</keyword>
<dbReference type="FunFam" id="1.20.1250.20:FF:000196">
    <property type="entry name" value="MFS toxin efflux pump (AflT)"/>
    <property type="match status" value="1"/>
</dbReference>
<feature type="transmembrane region" description="Helical" evidence="8">
    <location>
        <begin position="426"/>
        <end position="447"/>
    </location>
</feature>
<feature type="transmembrane region" description="Helical" evidence="8">
    <location>
        <begin position="293"/>
        <end position="312"/>
    </location>
</feature>
<feature type="compositionally biased region" description="Polar residues" evidence="7">
    <location>
        <begin position="1"/>
        <end position="10"/>
    </location>
</feature>
<evidence type="ECO:0000313" key="10">
    <source>
        <dbReference type="EMBL" id="KAH7303301.1"/>
    </source>
</evidence>
<evidence type="ECO:0000256" key="5">
    <source>
        <dbReference type="ARBA" id="ARBA00022989"/>
    </source>
</evidence>
<evidence type="ECO:0000256" key="2">
    <source>
        <dbReference type="ARBA" id="ARBA00007520"/>
    </source>
</evidence>
<evidence type="ECO:0000259" key="9">
    <source>
        <dbReference type="PROSITE" id="PS50850"/>
    </source>
</evidence>
<dbReference type="AlphaFoldDB" id="A0A8K0WKE9"/>
<feature type="domain" description="Major facilitator superfamily (MFS) profile" evidence="9">
    <location>
        <begin position="61"/>
        <end position="558"/>
    </location>
</feature>
<evidence type="ECO:0000256" key="1">
    <source>
        <dbReference type="ARBA" id="ARBA00004141"/>
    </source>
</evidence>
<comment type="similarity">
    <text evidence="2">Belongs to the major facilitator superfamily. TCR/Tet family.</text>
</comment>
<dbReference type="EMBL" id="JAGPNK010000036">
    <property type="protein sequence ID" value="KAH7303301.1"/>
    <property type="molecule type" value="Genomic_DNA"/>
</dbReference>
<feature type="region of interest" description="Disordered" evidence="7">
    <location>
        <begin position="1"/>
        <end position="48"/>
    </location>
</feature>
<evidence type="ECO:0000256" key="6">
    <source>
        <dbReference type="ARBA" id="ARBA00023136"/>
    </source>
</evidence>
<dbReference type="InterPro" id="IPR036259">
    <property type="entry name" value="MFS_trans_sf"/>
</dbReference>